<feature type="domain" description="ABC transporter" evidence="11">
    <location>
        <begin position="452"/>
        <end position="675"/>
    </location>
</feature>
<dbReference type="RefSeq" id="XP_031554598.1">
    <property type="nucleotide sequence ID" value="XM_031698738.1"/>
</dbReference>
<dbReference type="FunCoup" id="A0A6P8HI35">
    <property type="interactions" value="642"/>
</dbReference>
<keyword evidence="4 10" id="KW-0812">Transmembrane</keyword>
<evidence type="ECO:0000259" key="11">
    <source>
        <dbReference type="PROSITE" id="PS50893"/>
    </source>
</evidence>
<dbReference type="PANTHER" id="PTHR24223">
    <property type="entry name" value="ATP-BINDING CASSETTE SUB-FAMILY C"/>
    <property type="match status" value="1"/>
</dbReference>
<dbReference type="SUPFAM" id="SSF90123">
    <property type="entry name" value="ABC transporter transmembrane region"/>
    <property type="match status" value="2"/>
</dbReference>
<dbReference type="InterPro" id="IPR050173">
    <property type="entry name" value="ABC_transporter_C-like"/>
</dbReference>
<dbReference type="PROSITE" id="PS00211">
    <property type="entry name" value="ABC_TRANSPORTER_1"/>
    <property type="match status" value="2"/>
</dbReference>
<feature type="transmembrane region" description="Helical" evidence="10">
    <location>
        <begin position="1031"/>
        <end position="1050"/>
    </location>
</feature>
<evidence type="ECO:0000256" key="10">
    <source>
        <dbReference type="SAM" id="Phobius"/>
    </source>
</evidence>
<dbReference type="FunFam" id="1.20.1560.10:FF:000014">
    <property type="entry name" value="Multidrug resistance-associated protein member 4"/>
    <property type="match status" value="1"/>
</dbReference>
<feature type="compositionally biased region" description="Basic and acidic residues" evidence="9">
    <location>
        <begin position="28"/>
        <end position="43"/>
    </location>
</feature>
<feature type="transmembrane region" description="Helical" evidence="10">
    <location>
        <begin position="399"/>
        <end position="417"/>
    </location>
</feature>
<feature type="transmembrane region" description="Helical" evidence="10">
    <location>
        <begin position="784"/>
        <end position="804"/>
    </location>
</feature>
<evidence type="ECO:0000256" key="3">
    <source>
        <dbReference type="ARBA" id="ARBA00022448"/>
    </source>
</evidence>
<gene>
    <name evidence="14" type="primary">LOC116291563</name>
</gene>
<keyword evidence="13" id="KW-1185">Reference proteome</keyword>
<feature type="domain" description="ABC transmembrane type-1" evidence="12">
    <location>
        <begin position="793"/>
        <end position="1088"/>
    </location>
</feature>
<protein>
    <submittedName>
        <fullName evidence="14">Multidrug resistance-associated protein 4-like isoform X1</fullName>
    </submittedName>
</protein>
<reference evidence="14" key="1">
    <citation type="submission" date="2025-08" db="UniProtKB">
        <authorList>
            <consortium name="RefSeq"/>
        </authorList>
    </citation>
    <scope>IDENTIFICATION</scope>
    <source>
        <tissue evidence="14">Tentacle</tissue>
    </source>
</reference>
<sequence>MDMVEAVDVGITTDDNSDDNSDDCDTKEDEKEKMLGERTERRNSAPGIPPTPMSTANIFSKYITFGWLSGLLSLGNKRPLKATDFYGLRPDESTDVLGEKLQGEWDKEVSRSEGTSYKPSLLKAVVRTFGFRYTLLGIFAIITDTLRIIQPLFLGLLVNYFAIGSTVTQTEAYMYALGVAICAILNSFLMNPFTFMRQLFGMRIRIACTSLVYNKVLKLSHAAIAKTTTGYIVNLISTDTQKFDWVTFFLHYIILGPIETLIVLYLLWREIGVSALAGMGVVMLLVPMQMRMGAILMGLRRKASQWVDRRVKAMNEIISGMSVIKMYTWELPFAEKVDSIRRNELSWFLKLASIRGIFMAFFFSSAALISYVTFLTYVLTGNILTAQKVFTSMALYNSVRINMTLFFPIGITLMNEGRVSIERIQKLLSMDELHSHGLITTKLRPKPEQCGVVTEEIKASWNEEISRPTLNNISFKISQGELLAVVGSVGAGKSSLLMAILGELPLIEGTINVKGKIAYSSQQAWIYNGSLRNNIIFGNDYDESRYNEVIKVCALERDIELLSEGDMTLVGERGVSLSGGQRARVNLARAVYCDADIYLLDDPLSAVDANVGRHLFDKCVCGYLAQKPRILVTHQTQFLKDADVLIALSEGECIAKGSYQDLCRAGIDFMTLCAEEDEDKDSAIEDSVEDINARPEFKRQFSRRLNLSRQFSRQDSIPPTDKVEVVRGSSCHLSHRLSQRLESTLSVTSAATEVSVYDEDLVPKEMKQEGAVTMQTYLRYFKSLHSLGAAICIFILFLITQAMYMLSDWWLSKWCNEEEQYFIKSQAYSTSNSTSIPPPTPLDRHLYLGIYSFLAIGLIVFSMLRTQLFYRITISGSRILHFNMFSSLMRAPSYFFDTNSIGRILNRFSKDMGFIDDMMPFVVCDFSQTSMMVLGILLLVAVNNPITFVVVIPIVCLFWYLRQYYMKTSREVKRIEGVSRSPVFGHFSTTLLGLDTIRAFSVEQTFTDQMNFYQDEHTRAWMTFISSSAWLGYRLDVLCVIFICFVALVSPALKDALSAGVVGLTLSYAIMISGVFQQCVKQSAEVENMMTSVERVLEYTDLEPEAEPETDVKPPKGWPDKGGIKFDNMSFSYHRSMPKVLHNISCCIKPREKIGVVGRTGAGKSSLLSTLFRLAEPIGLIEVDDMNIRELGLRDLRSKISIIPQDPVIFGGTMRKNINPFNEYNDNDLWNVLEEVQLKAAVEALPGKLEAEIAEGGSNFSVGQRQLICLARAILRHNKILVIDEATANVDPRTDALIQTTIREKFKKCTVLTIAHRLHTIMDSDRVIVLDAGHLKEFDAPYILLKDGKSIFSQLVTHTGPDEARKLYEVAREAYYEKKAISEDQEPDEPDGITSLSEGESPEVVIIDHLANGEAGKSLQFESNL</sequence>
<dbReference type="InterPro" id="IPR027417">
    <property type="entry name" value="P-loop_NTPase"/>
</dbReference>
<evidence type="ECO:0000256" key="8">
    <source>
        <dbReference type="ARBA" id="ARBA00023136"/>
    </source>
</evidence>
<dbReference type="KEGG" id="aten:116291563"/>
<dbReference type="GO" id="GO:0016887">
    <property type="term" value="F:ATP hydrolysis activity"/>
    <property type="evidence" value="ECO:0007669"/>
    <property type="project" value="InterPro"/>
</dbReference>
<keyword evidence="8 10" id="KW-0472">Membrane</keyword>
<dbReference type="SMART" id="SM00382">
    <property type="entry name" value="AAA"/>
    <property type="match status" value="2"/>
</dbReference>
<dbReference type="InterPro" id="IPR011527">
    <property type="entry name" value="ABC1_TM_dom"/>
</dbReference>
<feature type="transmembrane region" description="Helical" evidence="10">
    <location>
        <begin position="133"/>
        <end position="161"/>
    </location>
</feature>
<evidence type="ECO:0000313" key="13">
    <source>
        <dbReference type="Proteomes" id="UP000515163"/>
    </source>
</evidence>
<dbReference type="InterPro" id="IPR036640">
    <property type="entry name" value="ABC1_TM_sf"/>
</dbReference>
<proteinExistence type="inferred from homology"/>
<evidence type="ECO:0000256" key="6">
    <source>
        <dbReference type="ARBA" id="ARBA00022840"/>
    </source>
</evidence>
<dbReference type="InterPro" id="IPR017871">
    <property type="entry name" value="ABC_transporter-like_CS"/>
</dbReference>
<dbReference type="GeneID" id="116291563"/>
<organism evidence="13 14">
    <name type="scientific">Actinia tenebrosa</name>
    <name type="common">Australian red waratah sea anemone</name>
    <dbReference type="NCBI Taxonomy" id="6105"/>
    <lineage>
        <taxon>Eukaryota</taxon>
        <taxon>Metazoa</taxon>
        <taxon>Cnidaria</taxon>
        <taxon>Anthozoa</taxon>
        <taxon>Hexacorallia</taxon>
        <taxon>Actiniaria</taxon>
        <taxon>Actiniidae</taxon>
        <taxon>Actinia</taxon>
    </lineage>
</organism>
<feature type="transmembrane region" description="Helical" evidence="10">
    <location>
        <begin position="173"/>
        <end position="195"/>
    </location>
</feature>
<dbReference type="FunFam" id="3.40.50.300:FF:000163">
    <property type="entry name" value="Multidrug resistance-associated protein member 4"/>
    <property type="match status" value="1"/>
</dbReference>
<evidence type="ECO:0000259" key="12">
    <source>
        <dbReference type="PROSITE" id="PS50929"/>
    </source>
</evidence>
<evidence type="ECO:0000256" key="5">
    <source>
        <dbReference type="ARBA" id="ARBA00022741"/>
    </source>
</evidence>
<feature type="transmembrane region" description="Helical" evidence="10">
    <location>
        <begin position="846"/>
        <end position="864"/>
    </location>
</feature>
<dbReference type="OrthoDB" id="6500128at2759"/>
<keyword evidence="3" id="KW-0813">Transport</keyword>
<dbReference type="PROSITE" id="PS50929">
    <property type="entry name" value="ABC_TM1F"/>
    <property type="match status" value="2"/>
</dbReference>
<dbReference type="Pfam" id="PF00664">
    <property type="entry name" value="ABC_membrane"/>
    <property type="match status" value="2"/>
</dbReference>
<dbReference type="InterPro" id="IPR003439">
    <property type="entry name" value="ABC_transporter-like_ATP-bd"/>
</dbReference>
<dbReference type="InParanoid" id="A0A6P8HI35"/>
<evidence type="ECO:0000256" key="1">
    <source>
        <dbReference type="ARBA" id="ARBA00004141"/>
    </source>
</evidence>
<feature type="transmembrane region" description="Helical" evidence="10">
    <location>
        <begin position="274"/>
        <end position="299"/>
    </location>
</feature>
<dbReference type="FunFam" id="3.40.50.300:FF:001726">
    <property type="entry name" value="Multidrug resistance-associated protein 4"/>
    <property type="match status" value="1"/>
</dbReference>
<dbReference type="Gene3D" id="3.40.50.300">
    <property type="entry name" value="P-loop containing nucleotide triphosphate hydrolases"/>
    <property type="match status" value="2"/>
</dbReference>
<name>A0A6P8HI35_ACTTE</name>
<dbReference type="FunFam" id="1.20.1560.10:FF:000026">
    <property type="entry name" value="Multidrug resistance-associated protein lethal(2)03659"/>
    <property type="match status" value="1"/>
</dbReference>
<dbReference type="GO" id="GO:0005524">
    <property type="term" value="F:ATP binding"/>
    <property type="evidence" value="ECO:0007669"/>
    <property type="project" value="UniProtKB-KW"/>
</dbReference>
<dbReference type="Gene3D" id="1.20.1560.10">
    <property type="entry name" value="ABC transporter type 1, transmembrane domain"/>
    <property type="match status" value="2"/>
</dbReference>
<dbReference type="GO" id="GO:0140359">
    <property type="term" value="F:ABC-type transporter activity"/>
    <property type="evidence" value="ECO:0007669"/>
    <property type="project" value="InterPro"/>
</dbReference>
<accession>A0A6P8HI35</accession>
<dbReference type="PROSITE" id="PS50893">
    <property type="entry name" value="ABC_TRANSPORTER_2"/>
    <property type="match status" value="2"/>
</dbReference>
<feature type="transmembrane region" description="Helical" evidence="10">
    <location>
        <begin position="1056"/>
        <end position="1076"/>
    </location>
</feature>
<dbReference type="GO" id="GO:0016020">
    <property type="term" value="C:membrane"/>
    <property type="evidence" value="ECO:0007669"/>
    <property type="project" value="UniProtKB-SubCell"/>
</dbReference>
<evidence type="ECO:0000256" key="4">
    <source>
        <dbReference type="ARBA" id="ARBA00022692"/>
    </source>
</evidence>
<evidence type="ECO:0000256" key="7">
    <source>
        <dbReference type="ARBA" id="ARBA00022989"/>
    </source>
</evidence>
<feature type="transmembrane region" description="Helical" evidence="10">
    <location>
        <begin position="245"/>
        <end position="268"/>
    </location>
</feature>
<evidence type="ECO:0000313" key="14">
    <source>
        <dbReference type="RefSeq" id="XP_031554598.1"/>
    </source>
</evidence>
<feature type="transmembrane region" description="Helical" evidence="10">
    <location>
        <begin position="946"/>
        <end position="965"/>
    </location>
</feature>
<dbReference type="InterPro" id="IPR003593">
    <property type="entry name" value="AAA+_ATPase"/>
</dbReference>
<feature type="transmembrane region" description="Helical" evidence="10">
    <location>
        <begin position="357"/>
        <end position="379"/>
    </location>
</feature>
<feature type="domain" description="ABC transmembrane type-1" evidence="12">
    <location>
        <begin position="135"/>
        <end position="415"/>
    </location>
</feature>
<keyword evidence="6" id="KW-0067">ATP-binding</keyword>
<feature type="domain" description="ABC transporter" evidence="11">
    <location>
        <begin position="1124"/>
        <end position="1357"/>
    </location>
</feature>
<dbReference type="CDD" id="cd03244">
    <property type="entry name" value="ABCC_MRP_domain2"/>
    <property type="match status" value="1"/>
</dbReference>
<dbReference type="CDD" id="cd03250">
    <property type="entry name" value="ABCC_MRP_domain1"/>
    <property type="match status" value="1"/>
</dbReference>
<dbReference type="Proteomes" id="UP000515163">
    <property type="component" value="Unplaced"/>
</dbReference>
<keyword evidence="7 10" id="KW-1133">Transmembrane helix</keyword>
<feature type="compositionally biased region" description="Acidic residues" evidence="9">
    <location>
        <begin position="15"/>
        <end position="27"/>
    </location>
</feature>
<evidence type="ECO:0000256" key="9">
    <source>
        <dbReference type="SAM" id="MobiDB-lite"/>
    </source>
</evidence>
<dbReference type="Pfam" id="PF00005">
    <property type="entry name" value="ABC_tran"/>
    <property type="match status" value="2"/>
</dbReference>
<evidence type="ECO:0000256" key="2">
    <source>
        <dbReference type="ARBA" id="ARBA00009726"/>
    </source>
</evidence>
<feature type="region of interest" description="Disordered" evidence="9">
    <location>
        <begin position="1"/>
        <end position="52"/>
    </location>
</feature>
<comment type="subcellular location">
    <subcellularLocation>
        <location evidence="1">Membrane</location>
        <topology evidence="1">Multi-pass membrane protein</topology>
    </subcellularLocation>
</comment>
<feature type="region of interest" description="Disordered" evidence="9">
    <location>
        <begin position="1379"/>
        <end position="1401"/>
    </location>
</feature>
<feature type="transmembrane region" description="Helical" evidence="10">
    <location>
        <begin position="918"/>
        <end position="940"/>
    </location>
</feature>
<keyword evidence="5" id="KW-0547">Nucleotide-binding</keyword>
<dbReference type="SUPFAM" id="SSF52540">
    <property type="entry name" value="P-loop containing nucleoside triphosphate hydrolases"/>
    <property type="match status" value="2"/>
</dbReference>
<comment type="similarity">
    <text evidence="2">Belongs to the ABC transporter superfamily. ABCC family. Conjugate transporter (TC 3.A.1.208) subfamily.</text>
</comment>
<dbReference type="PANTHER" id="PTHR24223:SF456">
    <property type="entry name" value="MULTIDRUG RESISTANCE-ASSOCIATED PROTEIN LETHAL(2)03659"/>
    <property type="match status" value="1"/>
</dbReference>
<dbReference type="CDD" id="cd18594">
    <property type="entry name" value="ABC_6TM_CFTR_D1"/>
    <property type="match status" value="1"/>
</dbReference>